<dbReference type="Proteomes" id="UP001620514">
    <property type="component" value="Unassembled WGS sequence"/>
</dbReference>
<dbReference type="EMBL" id="JBIYDN010000053">
    <property type="protein sequence ID" value="MFK4448535.1"/>
    <property type="molecule type" value="Genomic_DNA"/>
</dbReference>
<organism evidence="3 4">
    <name type="scientific">Caballeronia udeis</name>
    <dbReference type="NCBI Taxonomy" id="1232866"/>
    <lineage>
        <taxon>Bacteria</taxon>
        <taxon>Pseudomonadati</taxon>
        <taxon>Pseudomonadota</taxon>
        <taxon>Betaproteobacteria</taxon>
        <taxon>Burkholderiales</taxon>
        <taxon>Burkholderiaceae</taxon>
        <taxon>Caballeronia</taxon>
    </lineage>
</organism>
<dbReference type="InterPro" id="IPR016162">
    <property type="entry name" value="Ald_DH_N"/>
</dbReference>
<gene>
    <name evidence="3" type="ORF">ABH943_008579</name>
</gene>
<proteinExistence type="predicted"/>
<keyword evidence="1" id="KW-0560">Oxidoreductase</keyword>
<evidence type="ECO:0000313" key="4">
    <source>
        <dbReference type="Proteomes" id="UP001620514"/>
    </source>
</evidence>
<reference evidence="3 4" key="2">
    <citation type="submission" date="2024-11" db="EMBL/GenBank/DDBJ databases">
        <title>Using genomics to understand microbial adaptation to soil warming.</title>
        <authorList>
            <person name="Deangelis K.M. PhD."/>
        </authorList>
    </citation>
    <scope>NUCLEOTIDE SEQUENCE [LARGE SCALE GENOMIC DNA]</scope>
    <source>
        <strain evidence="3 4">GAS97</strain>
    </source>
</reference>
<dbReference type="InterPro" id="IPR016163">
    <property type="entry name" value="Ald_DH_C"/>
</dbReference>
<dbReference type="PANTHER" id="PTHR11699">
    <property type="entry name" value="ALDEHYDE DEHYDROGENASE-RELATED"/>
    <property type="match status" value="1"/>
</dbReference>
<dbReference type="InterPro" id="IPR016161">
    <property type="entry name" value="Ald_DH/histidinol_DH"/>
</dbReference>
<comment type="caution">
    <text evidence="3">The sequence shown here is derived from an EMBL/GenBank/DDBJ whole genome shotgun (WGS) entry which is preliminary data.</text>
</comment>
<keyword evidence="4" id="KW-1185">Reference proteome</keyword>
<dbReference type="Gene3D" id="3.40.605.10">
    <property type="entry name" value="Aldehyde Dehydrogenase, Chain A, domain 1"/>
    <property type="match status" value="1"/>
</dbReference>
<dbReference type="SUPFAM" id="SSF53720">
    <property type="entry name" value="ALDH-like"/>
    <property type="match status" value="1"/>
</dbReference>
<evidence type="ECO:0000313" key="3">
    <source>
        <dbReference type="EMBL" id="MFK4448535.1"/>
    </source>
</evidence>
<evidence type="ECO:0000259" key="2">
    <source>
        <dbReference type="Pfam" id="PF00171"/>
    </source>
</evidence>
<dbReference type="InterPro" id="IPR015590">
    <property type="entry name" value="Aldehyde_DH_dom"/>
</dbReference>
<feature type="domain" description="Aldehyde dehydrogenase" evidence="2">
    <location>
        <begin position="1"/>
        <end position="124"/>
    </location>
</feature>
<evidence type="ECO:0000256" key="1">
    <source>
        <dbReference type="ARBA" id="ARBA00023002"/>
    </source>
</evidence>
<protein>
    <submittedName>
        <fullName evidence="3">Acyl-CoA reductase-like NAD-dependent aldehyde dehydrogenase</fullName>
    </submittedName>
</protein>
<dbReference type="Gene3D" id="3.40.309.10">
    <property type="entry name" value="Aldehyde Dehydrogenase, Chain A, domain 2"/>
    <property type="match status" value="1"/>
</dbReference>
<name>A0ABW8MXT2_9BURK</name>
<dbReference type="Pfam" id="PF00171">
    <property type="entry name" value="Aldedh"/>
    <property type="match status" value="1"/>
</dbReference>
<reference evidence="3 4" key="1">
    <citation type="submission" date="2024-10" db="EMBL/GenBank/DDBJ databases">
        <authorList>
            <person name="Deangelis K."/>
            <person name="Huntemann M."/>
            <person name="Clum A."/>
            <person name="Wang J."/>
            <person name="Palaniappan K."/>
            <person name="Ritter S."/>
            <person name="Chen I.-M."/>
            <person name="Stamatis D."/>
            <person name="Reddy T."/>
            <person name="O'Malley R."/>
            <person name="Daum C."/>
            <person name="Ng V."/>
            <person name="Ivanova N."/>
            <person name="Kyrpides N."/>
            <person name="Woyke T."/>
        </authorList>
    </citation>
    <scope>NUCLEOTIDE SEQUENCE [LARGE SCALE GENOMIC DNA]</scope>
    <source>
        <strain evidence="3 4">GAS97</strain>
    </source>
</reference>
<accession>A0ABW8MXT2</accession>
<sequence length="125" mass="13464">MIEQGRVEGGEVLAGGSATYRPGFFVQPSVFAHYDNKPLASCARKCSARYWSPCLTTISIEAIAAANASEYGLGASMWTNRLDRTFDVIDFVKAGTARGNSHNMVDPALPFGGFKSSDDGREHGR</sequence>